<dbReference type="InterPro" id="IPR058441">
    <property type="entry name" value="DUF8128"/>
</dbReference>
<keyword evidence="1" id="KW-0812">Transmembrane</keyword>
<feature type="transmembrane region" description="Helical" evidence="1">
    <location>
        <begin position="20"/>
        <end position="42"/>
    </location>
</feature>
<comment type="caution">
    <text evidence="3">The sequence shown here is derived from an EMBL/GenBank/DDBJ whole genome shotgun (WGS) entry which is preliminary data.</text>
</comment>
<evidence type="ECO:0000313" key="4">
    <source>
        <dbReference type="Proteomes" id="UP000176700"/>
    </source>
</evidence>
<organism evidence="3 4">
    <name type="scientific">Candidatus Ryanbacteria bacterium RIFCSPHIGHO2_01_45_13</name>
    <dbReference type="NCBI Taxonomy" id="1802112"/>
    <lineage>
        <taxon>Bacteria</taxon>
        <taxon>Candidatus Ryaniibacteriota</taxon>
    </lineage>
</organism>
<sequence length="444" mass="51687">MTFVEIYKDLFPSFGPALGFLIRFWWIWLPPLTFTVFVGTWLNYTRTYFKRSQEWVLLEVRVPRALIRGPRGMEQFFANMHGLRNAPSDKIEKYWHGEVPLWFSFEIVSLGGELHYFIRTTRKLQRSVEAQLYAQYPDLEIIATHDYMNRFPPSLSGLYAAGYDLWGTELLLEREDCYPIRTYGEFESPNEFEYIDPISALLEALKKIDKRENILIQILARPADNGWQKKADAVVQKLKEGTSVGKKKASISEQEEGAPMMIARTPGETEALKLIEKKITKAGYEVVIRYIYIAERSVFSSTFARRGVISAMNQYSSHSLNSFRHNFKAWTMVKWVYKPFIFPNKRAEGRKQRMYINYRERRMPEETRVGGVYSSSLFLWDFARRTSVLNTEELATVYHFPNETVLTAPLIKRKESKTLGPSAELPIFGGEDDEHFTKLYGNGI</sequence>
<keyword evidence="1" id="KW-0472">Membrane</keyword>
<keyword evidence="1" id="KW-1133">Transmembrane helix</keyword>
<dbReference type="Proteomes" id="UP000176700">
    <property type="component" value="Unassembled WGS sequence"/>
</dbReference>
<dbReference type="AlphaFoldDB" id="A0A1G2G0W9"/>
<proteinExistence type="predicted"/>
<accession>A0A1G2G0W9</accession>
<dbReference type="Pfam" id="PF26449">
    <property type="entry name" value="DUF8128"/>
    <property type="match status" value="1"/>
</dbReference>
<feature type="domain" description="DUF8128" evidence="2">
    <location>
        <begin position="103"/>
        <end position="408"/>
    </location>
</feature>
<dbReference type="EMBL" id="MHNI01000005">
    <property type="protein sequence ID" value="OGZ43500.1"/>
    <property type="molecule type" value="Genomic_DNA"/>
</dbReference>
<name>A0A1G2G0W9_9BACT</name>
<evidence type="ECO:0000259" key="2">
    <source>
        <dbReference type="Pfam" id="PF26449"/>
    </source>
</evidence>
<protein>
    <recommendedName>
        <fullName evidence="2">DUF8128 domain-containing protein</fullName>
    </recommendedName>
</protein>
<evidence type="ECO:0000313" key="3">
    <source>
        <dbReference type="EMBL" id="OGZ43500.1"/>
    </source>
</evidence>
<gene>
    <name evidence="3" type="ORF">A2W41_04155</name>
</gene>
<evidence type="ECO:0000256" key="1">
    <source>
        <dbReference type="SAM" id="Phobius"/>
    </source>
</evidence>
<reference evidence="3 4" key="1">
    <citation type="journal article" date="2016" name="Nat. Commun.">
        <title>Thousands of microbial genomes shed light on interconnected biogeochemical processes in an aquifer system.</title>
        <authorList>
            <person name="Anantharaman K."/>
            <person name="Brown C.T."/>
            <person name="Hug L.A."/>
            <person name="Sharon I."/>
            <person name="Castelle C.J."/>
            <person name="Probst A.J."/>
            <person name="Thomas B.C."/>
            <person name="Singh A."/>
            <person name="Wilkins M.J."/>
            <person name="Karaoz U."/>
            <person name="Brodie E.L."/>
            <person name="Williams K.H."/>
            <person name="Hubbard S.S."/>
            <person name="Banfield J.F."/>
        </authorList>
    </citation>
    <scope>NUCLEOTIDE SEQUENCE [LARGE SCALE GENOMIC DNA]</scope>
</reference>